<reference evidence="2 3" key="1">
    <citation type="submission" date="2018-07" db="EMBL/GenBank/DDBJ databases">
        <title>Genomic Encyclopedia of Type Strains, Phase IV (KMG-IV): sequencing the most valuable type-strain genomes for metagenomic binning, comparative biology and taxonomic classification.</title>
        <authorList>
            <person name="Goeker M."/>
        </authorList>
    </citation>
    <scope>NUCLEOTIDE SEQUENCE [LARGE SCALE GENOMIC DNA]</scope>
    <source>
        <strain evidence="2 3">DSM 103736</strain>
    </source>
</reference>
<dbReference type="Proteomes" id="UP000254848">
    <property type="component" value="Unassembled WGS sequence"/>
</dbReference>
<keyword evidence="1" id="KW-0812">Transmembrane</keyword>
<dbReference type="RefSeq" id="WP_115457243.1">
    <property type="nucleotide sequence ID" value="NZ_QRAP01000001.1"/>
</dbReference>
<accession>A0A370R3U6</accession>
<protein>
    <recommendedName>
        <fullName evidence="4">YnhF family membrane protein</fullName>
    </recommendedName>
</protein>
<dbReference type="InterPro" id="IPR047743">
    <property type="entry name" value="YnhF-like"/>
</dbReference>
<dbReference type="EMBL" id="QRAP01000001">
    <property type="protein sequence ID" value="RDK97097.1"/>
    <property type="molecule type" value="Genomic_DNA"/>
</dbReference>
<feature type="transmembrane region" description="Helical" evidence="1">
    <location>
        <begin position="7"/>
        <end position="28"/>
    </location>
</feature>
<name>A0A370R3U6_9GAMM</name>
<sequence length="29" mass="3095">MDTDLKFSLMSTIAILALIVVMGLISALN</sequence>
<organism evidence="2 3">
    <name type="scientific">Enterobacillus tribolii</name>
    <dbReference type="NCBI Taxonomy" id="1487935"/>
    <lineage>
        <taxon>Bacteria</taxon>
        <taxon>Pseudomonadati</taxon>
        <taxon>Pseudomonadota</taxon>
        <taxon>Gammaproteobacteria</taxon>
        <taxon>Enterobacterales</taxon>
        <taxon>Hafniaceae</taxon>
        <taxon>Enterobacillus</taxon>
    </lineage>
</organism>
<evidence type="ECO:0000313" key="2">
    <source>
        <dbReference type="EMBL" id="RDK97097.1"/>
    </source>
</evidence>
<keyword evidence="1" id="KW-1133">Transmembrane helix</keyword>
<keyword evidence="3" id="KW-1185">Reference proteome</keyword>
<keyword evidence="1" id="KW-0472">Membrane</keyword>
<evidence type="ECO:0008006" key="4">
    <source>
        <dbReference type="Google" id="ProtNLM"/>
    </source>
</evidence>
<evidence type="ECO:0000313" key="3">
    <source>
        <dbReference type="Proteomes" id="UP000254848"/>
    </source>
</evidence>
<gene>
    <name evidence="2" type="ORF">C8D90_101542</name>
</gene>
<evidence type="ECO:0000256" key="1">
    <source>
        <dbReference type="SAM" id="Phobius"/>
    </source>
</evidence>
<dbReference type="AlphaFoldDB" id="A0A370R3U6"/>
<proteinExistence type="predicted"/>
<comment type="caution">
    <text evidence="2">The sequence shown here is derived from an EMBL/GenBank/DDBJ whole genome shotgun (WGS) entry which is preliminary data.</text>
</comment>
<dbReference type="NCBIfam" id="NF033411">
    <property type="entry name" value="small_mem_YnhF"/>
    <property type="match status" value="1"/>
</dbReference>